<proteinExistence type="predicted"/>
<protein>
    <recommendedName>
        <fullName evidence="3">CCHC-type domain-containing protein</fullName>
    </recommendedName>
</protein>
<organism evidence="1 2">
    <name type="scientific">Rotaria socialis</name>
    <dbReference type="NCBI Taxonomy" id="392032"/>
    <lineage>
        <taxon>Eukaryota</taxon>
        <taxon>Metazoa</taxon>
        <taxon>Spiralia</taxon>
        <taxon>Gnathifera</taxon>
        <taxon>Rotifera</taxon>
        <taxon>Eurotatoria</taxon>
        <taxon>Bdelloidea</taxon>
        <taxon>Philodinida</taxon>
        <taxon>Philodinidae</taxon>
        <taxon>Rotaria</taxon>
    </lineage>
</organism>
<comment type="caution">
    <text evidence="1">The sequence shown here is derived from an EMBL/GenBank/DDBJ whole genome shotgun (WGS) entry which is preliminary data.</text>
</comment>
<sequence length="624" mass="71412">MNNPVHSQPPYPHQSSQLPLLNNITVNDQCSSNVPTVHTNFQNYSAQQTFVPNFQSSQSHPCSSNQLCFTNNTNNNSLNQQPITNYPYFTPMYQQHPTPMFNNQLNHQLITANSYSTSNNNTIHQSHNVQDQQLTHQPQHQNVVAPMDCENEDNFTTGSSTRDGPSTGGATYEISDQAIRYAETRYPFPPFVIKFQQYVDEKSMINNILKYFVDIYKVNILLAGHRLKNKRGLLIFVENKESFLILFDDSKWPKAIGSFDYDKTRPNHLPPQFSVILRHVPVEKDINLLLMDLQKDYPDIINAFRLLNRNKLPTSIVRLDIAGVKTIENLSNKKFIYIDNLRLPVTEYLATAKVLICSKCFQIGHLRSNCKSQLEVCGVCGRGVEDLKQHNDCINKKCCIRCSGDHDSNDSRCPDIKSYRAMLTKSLLPSVGADKNHPGNPTTKYCPNGNDFPILNVKHGNQHRGNESFISSGKRIDDLFSNFNKLEENFNRILELNNNSLDELARTQKVLAKHDHELLLQKYDITFQREYVNQFISPLVQVIVEVLPTLVKQNVIQDKTLLCPSLTSVSEKMANDLTMWTNRFAQNEIMKSKMINDFNMVNHDPLFISPNNNNVNHTMTRSSR</sequence>
<gene>
    <name evidence="1" type="ORF">KIK155_LOCUS5427</name>
</gene>
<evidence type="ECO:0008006" key="3">
    <source>
        <dbReference type="Google" id="ProtNLM"/>
    </source>
</evidence>
<reference evidence="1" key="1">
    <citation type="submission" date="2021-02" db="EMBL/GenBank/DDBJ databases">
        <authorList>
            <person name="Nowell W R."/>
        </authorList>
    </citation>
    <scope>NUCLEOTIDE SEQUENCE</scope>
</reference>
<dbReference type="EMBL" id="CAJNYV010000620">
    <property type="protein sequence ID" value="CAF3371333.1"/>
    <property type="molecule type" value="Genomic_DNA"/>
</dbReference>
<dbReference type="Proteomes" id="UP000663865">
    <property type="component" value="Unassembled WGS sequence"/>
</dbReference>
<dbReference type="AlphaFoldDB" id="A0A817XRB3"/>
<evidence type="ECO:0000313" key="1">
    <source>
        <dbReference type="EMBL" id="CAF3371333.1"/>
    </source>
</evidence>
<accession>A0A817XRB3</accession>
<evidence type="ECO:0000313" key="2">
    <source>
        <dbReference type="Proteomes" id="UP000663865"/>
    </source>
</evidence>
<name>A0A817XRB3_9BILA</name>